<evidence type="ECO:0000313" key="10">
    <source>
        <dbReference type="Proteomes" id="UP000199239"/>
    </source>
</evidence>
<evidence type="ECO:0000256" key="2">
    <source>
        <dbReference type="ARBA" id="ARBA00012438"/>
    </source>
</evidence>
<dbReference type="InterPro" id="IPR003594">
    <property type="entry name" value="HATPase_dom"/>
</dbReference>
<dbReference type="InterPro" id="IPR036097">
    <property type="entry name" value="HisK_dim/P_sf"/>
</dbReference>
<feature type="domain" description="Histidine kinase" evidence="8">
    <location>
        <begin position="365"/>
        <end position="584"/>
    </location>
</feature>
<keyword evidence="5 9" id="KW-0418">Kinase</keyword>
<dbReference type="InterPro" id="IPR050736">
    <property type="entry name" value="Sensor_HK_Regulatory"/>
</dbReference>
<dbReference type="EMBL" id="FPAJ01000001">
    <property type="protein sequence ID" value="SFS57703.1"/>
    <property type="molecule type" value="Genomic_DNA"/>
</dbReference>
<feature type="transmembrane region" description="Helical" evidence="7">
    <location>
        <begin position="181"/>
        <end position="209"/>
    </location>
</feature>
<evidence type="ECO:0000256" key="5">
    <source>
        <dbReference type="ARBA" id="ARBA00022777"/>
    </source>
</evidence>
<keyword evidence="7" id="KW-1133">Transmembrane helix</keyword>
<evidence type="ECO:0000256" key="1">
    <source>
        <dbReference type="ARBA" id="ARBA00000085"/>
    </source>
</evidence>
<feature type="transmembrane region" description="Helical" evidence="7">
    <location>
        <begin position="12"/>
        <end position="29"/>
    </location>
</feature>
<dbReference type="Pfam" id="PF16927">
    <property type="entry name" value="HisKA_7TM"/>
    <property type="match status" value="1"/>
</dbReference>
<dbReference type="PRINTS" id="PR00344">
    <property type="entry name" value="BCTRLSENSOR"/>
</dbReference>
<dbReference type="AlphaFoldDB" id="A0A1I6QZ54"/>
<organism evidence="9 10">
    <name type="scientific">Sulfitobacter marinus</name>
    <dbReference type="NCBI Taxonomy" id="394264"/>
    <lineage>
        <taxon>Bacteria</taxon>
        <taxon>Pseudomonadati</taxon>
        <taxon>Pseudomonadota</taxon>
        <taxon>Alphaproteobacteria</taxon>
        <taxon>Rhodobacterales</taxon>
        <taxon>Roseobacteraceae</taxon>
        <taxon>Sulfitobacter</taxon>
    </lineage>
</organism>
<evidence type="ECO:0000256" key="7">
    <source>
        <dbReference type="SAM" id="Phobius"/>
    </source>
</evidence>
<evidence type="ECO:0000259" key="8">
    <source>
        <dbReference type="PROSITE" id="PS50109"/>
    </source>
</evidence>
<feature type="transmembrane region" description="Helical" evidence="7">
    <location>
        <begin position="106"/>
        <end position="125"/>
    </location>
</feature>
<dbReference type="InterPro" id="IPR036890">
    <property type="entry name" value="HATPase_C_sf"/>
</dbReference>
<feature type="transmembrane region" description="Helical" evidence="7">
    <location>
        <begin position="73"/>
        <end position="94"/>
    </location>
</feature>
<keyword evidence="10" id="KW-1185">Reference proteome</keyword>
<sequence length="595" mass="65089">MTCFADILISPIFLGVLGVSAVAAFVMVWMLKFQRFSAKPYYAMAFVALIWTLIVVGAEAASDDFTCQYRFAISAWLGNATVPVAWCFFIFGYIDNAPWVAKRWVYAVPAVITATVFALAATNQWHHLVYADGTGMWPGQDHVTYVHGPGFYVIIATLYSFVMATLWCLLRAFTRSRFSAWPFLGVLVAVTITPLVTNAAYVMFGFTIFGLDPTAFMFTFAVVAFSSLLVTNKTLDMATVGPSILFDTMSEPVVLIDRTYNIVQMNSAAKRSGLHDGSGHLLKEVLKNIERSNTSEEVENLEISDRFYEPRIQEVASPLDPARAILGWSITFVDITDRIAISAELERAVEAADQANEAKDEFVSVVSHEMRTPLTSLTGGLALALSDRFGDVSAPLKSLLEIAHRNGRRLSRLVDNILLAQKIDIGALPLDTKRVDLGGLLHESLEENKMFASTRGVRFVTKKNDTTAFIVGDAFALRQIVDNLVSNAIKFSKENGVVEGALMIDNGRARLSIKDSGRGIPEGMESQVFGHFEQVKSSGQSSTQGSGLGLHISKKLAQQMSGDVFYDSEVGVGSTFHVEFALVDEGDTEPAQLAG</sequence>
<dbReference type="SUPFAM" id="SSF47384">
    <property type="entry name" value="Homodimeric domain of signal transducing histidine kinase"/>
    <property type="match status" value="1"/>
</dbReference>
<dbReference type="SMART" id="SM00387">
    <property type="entry name" value="HATPase_c"/>
    <property type="match status" value="1"/>
</dbReference>
<dbReference type="SMART" id="SM00388">
    <property type="entry name" value="HisKA"/>
    <property type="match status" value="1"/>
</dbReference>
<dbReference type="CDD" id="cd00082">
    <property type="entry name" value="HisKA"/>
    <property type="match status" value="1"/>
</dbReference>
<evidence type="ECO:0000313" key="9">
    <source>
        <dbReference type="EMBL" id="SFS57703.1"/>
    </source>
</evidence>
<dbReference type="PANTHER" id="PTHR43711">
    <property type="entry name" value="TWO-COMPONENT HISTIDINE KINASE"/>
    <property type="match status" value="1"/>
</dbReference>
<protein>
    <recommendedName>
        <fullName evidence="2">histidine kinase</fullName>
        <ecNumber evidence="2">2.7.13.3</ecNumber>
    </recommendedName>
</protein>
<accession>A0A1I6QZ54</accession>
<comment type="catalytic activity">
    <reaction evidence="1">
        <text>ATP + protein L-histidine = ADP + protein N-phospho-L-histidine.</text>
        <dbReference type="EC" id="2.7.13.3"/>
    </reaction>
</comment>
<gene>
    <name evidence="9" type="ORF">SAMN04488040_1103</name>
</gene>
<dbReference type="SUPFAM" id="SSF55874">
    <property type="entry name" value="ATPase domain of HSP90 chaperone/DNA topoisomerase II/histidine kinase"/>
    <property type="match status" value="1"/>
</dbReference>
<keyword evidence="4" id="KW-0808">Transferase</keyword>
<name>A0A1I6QZ54_9RHOB</name>
<dbReference type="Gene3D" id="1.10.287.130">
    <property type="match status" value="1"/>
</dbReference>
<feature type="transmembrane region" description="Helical" evidence="7">
    <location>
        <begin position="145"/>
        <end position="169"/>
    </location>
</feature>
<dbReference type="RefSeq" id="WP_093915262.1">
    <property type="nucleotide sequence ID" value="NZ_FPAJ01000001.1"/>
</dbReference>
<dbReference type="InterPro" id="IPR031621">
    <property type="entry name" value="HisKA_7TM"/>
</dbReference>
<reference evidence="10" key="1">
    <citation type="submission" date="2016-10" db="EMBL/GenBank/DDBJ databases">
        <authorList>
            <person name="Varghese N."/>
            <person name="Submissions S."/>
        </authorList>
    </citation>
    <scope>NUCLEOTIDE SEQUENCE [LARGE SCALE GENOMIC DNA]</scope>
    <source>
        <strain evidence="10">DSM 23422</strain>
    </source>
</reference>
<keyword evidence="7" id="KW-0472">Membrane</keyword>
<keyword evidence="3" id="KW-0597">Phosphoprotein</keyword>
<dbReference type="PANTHER" id="PTHR43711:SF31">
    <property type="entry name" value="HISTIDINE KINASE"/>
    <property type="match status" value="1"/>
</dbReference>
<dbReference type="InterPro" id="IPR003661">
    <property type="entry name" value="HisK_dim/P_dom"/>
</dbReference>
<feature type="transmembrane region" description="Helical" evidence="7">
    <location>
        <begin position="41"/>
        <end position="61"/>
    </location>
</feature>
<dbReference type="Gene3D" id="3.30.565.10">
    <property type="entry name" value="Histidine kinase-like ATPase, C-terminal domain"/>
    <property type="match status" value="1"/>
</dbReference>
<keyword evidence="6" id="KW-0902">Two-component regulatory system</keyword>
<evidence type="ECO:0000256" key="3">
    <source>
        <dbReference type="ARBA" id="ARBA00022553"/>
    </source>
</evidence>
<keyword evidence="7" id="KW-0812">Transmembrane</keyword>
<dbReference type="Proteomes" id="UP000199239">
    <property type="component" value="Unassembled WGS sequence"/>
</dbReference>
<evidence type="ECO:0000256" key="4">
    <source>
        <dbReference type="ARBA" id="ARBA00022679"/>
    </source>
</evidence>
<dbReference type="OrthoDB" id="7179697at2"/>
<dbReference type="InterPro" id="IPR005467">
    <property type="entry name" value="His_kinase_dom"/>
</dbReference>
<dbReference type="GO" id="GO:0000155">
    <property type="term" value="F:phosphorelay sensor kinase activity"/>
    <property type="evidence" value="ECO:0007669"/>
    <property type="project" value="InterPro"/>
</dbReference>
<proteinExistence type="predicted"/>
<evidence type="ECO:0000256" key="6">
    <source>
        <dbReference type="ARBA" id="ARBA00023012"/>
    </source>
</evidence>
<dbReference type="Pfam" id="PF02518">
    <property type="entry name" value="HATPase_c"/>
    <property type="match status" value="1"/>
</dbReference>
<dbReference type="InterPro" id="IPR004358">
    <property type="entry name" value="Sig_transdc_His_kin-like_C"/>
</dbReference>
<dbReference type="PROSITE" id="PS50109">
    <property type="entry name" value="HIS_KIN"/>
    <property type="match status" value="1"/>
</dbReference>
<dbReference type="Pfam" id="PF00512">
    <property type="entry name" value="HisKA"/>
    <property type="match status" value="1"/>
</dbReference>
<dbReference type="EC" id="2.7.13.3" evidence="2"/>
<feature type="transmembrane region" description="Helical" evidence="7">
    <location>
        <begin position="215"/>
        <end position="231"/>
    </location>
</feature>
<dbReference type="STRING" id="394264.SAMN04488040_1103"/>